<dbReference type="AlphaFoldDB" id="A0A2W4YLX7"/>
<accession>A0A2W4YLX7</accession>
<comment type="caution">
    <text evidence="1">The sequence shown here is derived from an EMBL/GenBank/DDBJ whole genome shotgun (WGS) entry which is preliminary data.</text>
</comment>
<proteinExistence type="predicted"/>
<sequence>MTNLAYDSHADAEQDLVALHNLRPIPRISIQAFCETDAVAGPIDRAADDRRMAKAHVKVHMGGIATALDLYQTAPTP</sequence>
<reference evidence="1 2" key="1">
    <citation type="submission" date="2017-08" db="EMBL/GenBank/DDBJ databases">
        <title>Infants hospitalized years apart are colonized by the same room-sourced microbial strains.</title>
        <authorList>
            <person name="Brooks B."/>
            <person name="Olm M.R."/>
            <person name="Firek B.A."/>
            <person name="Baker R."/>
            <person name="Thomas B.C."/>
            <person name="Morowitz M.J."/>
            <person name="Banfield J.F."/>
        </authorList>
    </citation>
    <scope>NUCLEOTIDE SEQUENCE [LARGE SCALE GENOMIC DNA]</scope>
    <source>
        <strain evidence="1">S2_018_000_R3_119</strain>
    </source>
</reference>
<organism evidence="1 2">
    <name type="scientific">Sphingomonas taxi</name>
    <dbReference type="NCBI Taxonomy" id="1549858"/>
    <lineage>
        <taxon>Bacteria</taxon>
        <taxon>Pseudomonadati</taxon>
        <taxon>Pseudomonadota</taxon>
        <taxon>Alphaproteobacteria</taxon>
        <taxon>Sphingomonadales</taxon>
        <taxon>Sphingomonadaceae</taxon>
        <taxon>Sphingomonas</taxon>
    </lineage>
</organism>
<name>A0A2W4YLX7_9SPHN</name>
<evidence type="ECO:0000313" key="1">
    <source>
        <dbReference type="EMBL" id="PZO69232.1"/>
    </source>
</evidence>
<evidence type="ECO:0000313" key="2">
    <source>
        <dbReference type="Proteomes" id="UP000249555"/>
    </source>
</evidence>
<dbReference type="Gene3D" id="3.40.50.2300">
    <property type="match status" value="1"/>
</dbReference>
<protein>
    <submittedName>
        <fullName evidence="1">CtpF protein</fullName>
    </submittedName>
</protein>
<feature type="non-terminal residue" evidence="1">
    <location>
        <position position="77"/>
    </location>
</feature>
<dbReference type="EMBL" id="QFMX01000175">
    <property type="protein sequence ID" value="PZO69232.1"/>
    <property type="molecule type" value="Genomic_DNA"/>
</dbReference>
<gene>
    <name evidence="1" type="ORF">DI640_15455</name>
</gene>
<dbReference type="Proteomes" id="UP000249555">
    <property type="component" value="Unassembled WGS sequence"/>
</dbReference>